<dbReference type="GO" id="GO:0000976">
    <property type="term" value="F:transcription cis-regulatory region binding"/>
    <property type="evidence" value="ECO:0007669"/>
    <property type="project" value="TreeGrafter"/>
</dbReference>
<accession>A0A7W3LPA1</accession>
<feature type="DNA-binding region" description="H-T-H motif" evidence="4">
    <location>
        <begin position="46"/>
        <end position="65"/>
    </location>
</feature>
<dbReference type="Proteomes" id="UP000572680">
    <property type="component" value="Unassembled WGS sequence"/>
</dbReference>
<keyword evidence="2 4" id="KW-0238">DNA-binding</keyword>
<keyword evidence="7" id="KW-1185">Reference proteome</keyword>
<gene>
    <name evidence="6" type="ORF">HNR61_003392</name>
</gene>
<evidence type="ECO:0000256" key="1">
    <source>
        <dbReference type="ARBA" id="ARBA00023015"/>
    </source>
</evidence>
<dbReference type="RefSeq" id="WP_182844092.1">
    <property type="nucleotide sequence ID" value="NZ_BAAALP010000010.1"/>
</dbReference>
<keyword evidence="1" id="KW-0805">Transcription regulation</keyword>
<dbReference type="GO" id="GO:0003700">
    <property type="term" value="F:DNA-binding transcription factor activity"/>
    <property type="evidence" value="ECO:0007669"/>
    <property type="project" value="TreeGrafter"/>
</dbReference>
<protein>
    <submittedName>
        <fullName evidence="6">AcrR family transcriptional regulator</fullName>
    </submittedName>
</protein>
<dbReference type="EMBL" id="JACJIA010000004">
    <property type="protein sequence ID" value="MBA8951752.1"/>
    <property type="molecule type" value="Genomic_DNA"/>
</dbReference>
<dbReference type="Gene3D" id="1.10.357.10">
    <property type="entry name" value="Tetracycline Repressor, domain 2"/>
    <property type="match status" value="1"/>
</dbReference>
<dbReference type="SUPFAM" id="SSF46689">
    <property type="entry name" value="Homeodomain-like"/>
    <property type="match status" value="1"/>
</dbReference>
<evidence type="ECO:0000313" key="6">
    <source>
        <dbReference type="EMBL" id="MBA8951752.1"/>
    </source>
</evidence>
<dbReference type="InterPro" id="IPR001647">
    <property type="entry name" value="HTH_TetR"/>
</dbReference>
<comment type="caution">
    <text evidence="6">The sequence shown here is derived from an EMBL/GenBank/DDBJ whole genome shotgun (WGS) entry which is preliminary data.</text>
</comment>
<name>A0A7W3LPA1_ACTNM</name>
<proteinExistence type="predicted"/>
<evidence type="ECO:0000313" key="7">
    <source>
        <dbReference type="Proteomes" id="UP000572680"/>
    </source>
</evidence>
<evidence type="ECO:0000256" key="4">
    <source>
        <dbReference type="PROSITE-ProRule" id="PRU00335"/>
    </source>
</evidence>
<keyword evidence="3" id="KW-0804">Transcription</keyword>
<evidence type="ECO:0000256" key="2">
    <source>
        <dbReference type="ARBA" id="ARBA00023125"/>
    </source>
</evidence>
<dbReference type="Pfam" id="PF02909">
    <property type="entry name" value="TetR_C_1"/>
    <property type="match status" value="1"/>
</dbReference>
<dbReference type="PROSITE" id="PS50977">
    <property type="entry name" value="HTH_TETR_2"/>
    <property type="match status" value="1"/>
</dbReference>
<dbReference type="AlphaFoldDB" id="A0A7W3LPA1"/>
<dbReference type="PANTHER" id="PTHR30055">
    <property type="entry name" value="HTH-TYPE TRANSCRIPTIONAL REGULATOR RUTR"/>
    <property type="match status" value="1"/>
</dbReference>
<dbReference type="InterPro" id="IPR050109">
    <property type="entry name" value="HTH-type_TetR-like_transc_reg"/>
</dbReference>
<dbReference type="InterPro" id="IPR009057">
    <property type="entry name" value="Homeodomain-like_sf"/>
</dbReference>
<dbReference type="InterPro" id="IPR004111">
    <property type="entry name" value="Repressor_TetR_C"/>
</dbReference>
<dbReference type="PANTHER" id="PTHR30055:SF151">
    <property type="entry name" value="TRANSCRIPTIONAL REGULATORY PROTEIN"/>
    <property type="match status" value="1"/>
</dbReference>
<dbReference type="Gene3D" id="1.10.10.60">
    <property type="entry name" value="Homeodomain-like"/>
    <property type="match status" value="1"/>
</dbReference>
<dbReference type="Pfam" id="PF00440">
    <property type="entry name" value="TetR_N"/>
    <property type="match status" value="1"/>
</dbReference>
<dbReference type="InterPro" id="IPR036271">
    <property type="entry name" value="Tet_transcr_reg_TetR-rel_C_sf"/>
</dbReference>
<evidence type="ECO:0000256" key="3">
    <source>
        <dbReference type="ARBA" id="ARBA00023163"/>
    </source>
</evidence>
<sequence>MPASDDAPLSVWLRPEKPPRDRRLTRDRIVGRTVEILDAEGHRGLSMRRVATDLGVTAGSLYWYVTTKDELLELALDAVLGEVLADLRAAPAPGWREGLARLARSTRAMMLRHPWVVSDLTAQPNLGPNALALAEAGLAVLSRAGFAERDLDAALAAVNDQVTGAVAAEITWRTVTARAAARWPGEAGDLLAGLHRDHPRLARRMAAATGVDVDAECDRRFTFALDCLLDGLALRLAGGNGGDTTVGAPRGT</sequence>
<dbReference type="GO" id="GO:0045892">
    <property type="term" value="P:negative regulation of DNA-templated transcription"/>
    <property type="evidence" value="ECO:0007669"/>
    <property type="project" value="InterPro"/>
</dbReference>
<evidence type="ECO:0000259" key="5">
    <source>
        <dbReference type="PROSITE" id="PS50977"/>
    </source>
</evidence>
<feature type="domain" description="HTH tetR-type" evidence="5">
    <location>
        <begin position="23"/>
        <end position="83"/>
    </location>
</feature>
<organism evidence="6 7">
    <name type="scientific">Actinomadura namibiensis</name>
    <dbReference type="NCBI Taxonomy" id="182080"/>
    <lineage>
        <taxon>Bacteria</taxon>
        <taxon>Bacillati</taxon>
        <taxon>Actinomycetota</taxon>
        <taxon>Actinomycetes</taxon>
        <taxon>Streptosporangiales</taxon>
        <taxon>Thermomonosporaceae</taxon>
        <taxon>Actinomadura</taxon>
    </lineage>
</organism>
<dbReference type="SUPFAM" id="SSF48498">
    <property type="entry name" value="Tetracyclin repressor-like, C-terminal domain"/>
    <property type="match status" value="1"/>
</dbReference>
<reference evidence="6 7" key="1">
    <citation type="submission" date="2020-08" db="EMBL/GenBank/DDBJ databases">
        <title>Genomic Encyclopedia of Type Strains, Phase IV (KMG-IV): sequencing the most valuable type-strain genomes for metagenomic binning, comparative biology and taxonomic classification.</title>
        <authorList>
            <person name="Goeker M."/>
        </authorList>
    </citation>
    <scope>NUCLEOTIDE SEQUENCE [LARGE SCALE GENOMIC DNA]</scope>
    <source>
        <strain evidence="6 7">DSM 44197</strain>
    </source>
</reference>